<dbReference type="PANTHER" id="PTHR34587:SF2">
    <property type="entry name" value="G-PROTEIN COUPLED RECEPTORS FAMILY 1 PROFILE DOMAIN-CONTAINING PROTEIN"/>
    <property type="match status" value="1"/>
</dbReference>
<keyword evidence="2" id="KW-1133">Transmembrane helix</keyword>
<feature type="region of interest" description="Disordered" evidence="1">
    <location>
        <begin position="575"/>
        <end position="642"/>
    </location>
</feature>
<evidence type="ECO:0000313" key="4">
    <source>
        <dbReference type="EMBL" id="KAK7049986.1"/>
    </source>
</evidence>
<evidence type="ECO:0000313" key="3">
    <source>
        <dbReference type="EMBL" id="KAK7019698.1"/>
    </source>
</evidence>
<sequence>MTDSSEVAARHTPLVAINMISVFSPSLESSNNFINFCATFILPLTNGKQITTGSCNPAPMGSIPSIDHIPSVKFQSPMNGAYLKANTAFVVSLAINNLESGCFANNASNYLSAPQGLSGQGKIFGHGSFVIEQMDSLDDTNPLNPNKFTLYERMGGVAVNATLSARVSEGLPEGFYRMSSITRTVNYHPVVVPTLRYAAIDDVVYFTVTSNGQPPGSASLGSSVSRPSAVDRKASINITNLDANPSDQDSRTLISSVIADGFGSNGQDAPQPGQVASLTSNNNYINFCLGGLDTSPITNGRQSNGGSCSPTPIGMIPPIEMIPSHKFQAPKNGDTIPANTPFLIKLNRRNMNQSLTDMDTRYLSAPQQIDSTGAILGYSRIVIDALIAINQINLTDPQRIAVSAPLTELDENGALVTNITNGLPDGFYRLSSVALTANHYPVILPVLQHGAVNDAVYFTVSNGGAVMPTTESGPRTSNIEPTSGPRRPSNIPSSTKIGAIVGGTIGGVAFVAVLVIALTFFLRHRRKRKATEALTATAYPAHAYYVEVQPPYMLPPPPLQPGEIRPYYIGPGGRASNVMANTTNSEKTSEKQTRSASQPSGSTVWSSPSEARPVNAEVPLITDSHRDTIMSSAPSYHTVENA</sequence>
<dbReference type="EMBL" id="JAYKXP010000015">
    <property type="protein sequence ID" value="KAK7049986.1"/>
    <property type="molecule type" value="Genomic_DNA"/>
</dbReference>
<dbReference type="Proteomes" id="UP001383192">
    <property type="component" value="Unassembled WGS sequence"/>
</dbReference>
<organism evidence="3 5">
    <name type="scientific">Paramarasmius palmivorus</name>
    <dbReference type="NCBI Taxonomy" id="297713"/>
    <lineage>
        <taxon>Eukaryota</taxon>
        <taxon>Fungi</taxon>
        <taxon>Dikarya</taxon>
        <taxon>Basidiomycota</taxon>
        <taxon>Agaricomycotina</taxon>
        <taxon>Agaricomycetes</taxon>
        <taxon>Agaricomycetidae</taxon>
        <taxon>Agaricales</taxon>
        <taxon>Marasmiineae</taxon>
        <taxon>Marasmiaceae</taxon>
        <taxon>Paramarasmius</taxon>
    </lineage>
</organism>
<keyword evidence="2" id="KW-0472">Membrane</keyword>
<evidence type="ECO:0000256" key="2">
    <source>
        <dbReference type="SAM" id="Phobius"/>
    </source>
</evidence>
<feature type="compositionally biased region" description="Polar residues" evidence="1">
    <location>
        <begin position="629"/>
        <end position="642"/>
    </location>
</feature>
<evidence type="ECO:0000313" key="5">
    <source>
        <dbReference type="Proteomes" id="UP001383192"/>
    </source>
</evidence>
<feature type="compositionally biased region" description="Polar residues" evidence="1">
    <location>
        <begin position="469"/>
        <end position="481"/>
    </location>
</feature>
<comment type="caution">
    <text evidence="3">The sequence shown here is derived from an EMBL/GenBank/DDBJ whole genome shotgun (WGS) entry which is preliminary data.</text>
</comment>
<dbReference type="CDD" id="cd12087">
    <property type="entry name" value="TM_EGFR-like"/>
    <property type="match status" value="1"/>
</dbReference>
<proteinExistence type="predicted"/>
<keyword evidence="5" id="KW-1185">Reference proteome</keyword>
<dbReference type="EMBL" id="JAYKXP010000203">
    <property type="protein sequence ID" value="KAK7019698.1"/>
    <property type="molecule type" value="Genomic_DNA"/>
</dbReference>
<name>A0AAW0B347_9AGAR</name>
<keyword evidence="2" id="KW-0812">Transmembrane</keyword>
<evidence type="ECO:0000256" key="1">
    <source>
        <dbReference type="SAM" id="MobiDB-lite"/>
    </source>
</evidence>
<feature type="compositionally biased region" description="Polar residues" evidence="1">
    <location>
        <begin position="594"/>
        <end position="609"/>
    </location>
</feature>
<protein>
    <submittedName>
        <fullName evidence="3">Uncharacterized protein</fullName>
    </submittedName>
</protein>
<dbReference type="PANTHER" id="PTHR34587">
    <property type="entry name" value="VWFA DOMAIN-CONTAINING PROTEIN"/>
    <property type="match status" value="1"/>
</dbReference>
<dbReference type="InterPro" id="IPR053216">
    <property type="entry name" value="Appressorial_penetr-assoc"/>
</dbReference>
<dbReference type="AlphaFoldDB" id="A0AAW0B347"/>
<accession>A0AAW0B347</accession>
<feature type="region of interest" description="Disordered" evidence="1">
    <location>
        <begin position="467"/>
        <end position="491"/>
    </location>
</feature>
<reference evidence="3 5" key="1">
    <citation type="submission" date="2024-01" db="EMBL/GenBank/DDBJ databases">
        <title>A draft genome for a cacao thread blight-causing isolate of Paramarasmius palmivorus.</title>
        <authorList>
            <person name="Baruah I.K."/>
            <person name="Bukari Y."/>
            <person name="Amoako-Attah I."/>
            <person name="Meinhardt L.W."/>
            <person name="Bailey B.A."/>
            <person name="Cohen S.P."/>
        </authorList>
    </citation>
    <scope>NUCLEOTIDE SEQUENCE [LARGE SCALE GENOMIC DNA]</scope>
    <source>
        <strain evidence="3 5">GH-12</strain>
    </source>
</reference>
<gene>
    <name evidence="4" type="ORF">VNI00_005417</name>
    <name evidence="3" type="ORF">VNI00_017998</name>
</gene>
<feature type="transmembrane region" description="Helical" evidence="2">
    <location>
        <begin position="497"/>
        <end position="522"/>
    </location>
</feature>